<sequence length="113" mass="12744">MVAGSKIDRRWIPDLPGYHSQATRDDSSWRHQPPRVSRSTGGLTFRIEGFFCFNLINVSPNQTRERRLLSMIVWTGQTIAIIALLFHSDVCIFNKHKAISTLGSDNKTVSSAL</sequence>
<evidence type="ECO:0000313" key="3">
    <source>
        <dbReference type="EMBL" id="CAL1674449.1"/>
    </source>
</evidence>
<keyword evidence="2" id="KW-0812">Transmembrane</keyword>
<evidence type="ECO:0000256" key="2">
    <source>
        <dbReference type="SAM" id="Phobius"/>
    </source>
</evidence>
<protein>
    <submittedName>
        <fullName evidence="3">Uncharacterized protein</fullName>
    </submittedName>
</protein>
<organism evidence="3 4">
    <name type="scientific">Lasius platythorax</name>
    <dbReference type="NCBI Taxonomy" id="488582"/>
    <lineage>
        <taxon>Eukaryota</taxon>
        <taxon>Metazoa</taxon>
        <taxon>Ecdysozoa</taxon>
        <taxon>Arthropoda</taxon>
        <taxon>Hexapoda</taxon>
        <taxon>Insecta</taxon>
        <taxon>Pterygota</taxon>
        <taxon>Neoptera</taxon>
        <taxon>Endopterygota</taxon>
        <taxon>Hymenoptera</taxon>
        <taxon>Apocrita</taxon>
        <taxon>Aculeata</taxon>
        <taxon>Formicoidea</taxon>
        <taxon>Formicidae</taxon>
        <taxon>Formicinae</taxon>
        <taxon>Lasius</taxon>
        <taxon>Lasius</taxon>
    </lineage>
</organism>
<evidence type="ECO:0000256" key="1">
    <source>
        <dbReference type="SAM" id="MobiDB-lite"/>
    </source>
</evidence>
<dbReference type="AlphaFoldDB" id="A0AAV2N387"/>
<gene>
    <name evidence="3" type="ORF">LPLAT_LOCUS1117</name>
</gene>
<evidence type="ECO:0000313" key="4">
    <source>
        <dbReference type="Proteomes" id="UP001497644"/>
    </source>
</evidence>
<name>A0AAV2N387_9HYME</name>
<dbReference type="Proteomes" id="UP001497644">
    <property type="component" value="Chromosome 1"/>
</dbReference>
<keyword evidence="4" id="KW-1185">Reference proteome</keyword>
<keyword evidence="2" id="KW-0472">Membrane</keyword>
<keyword evidence="2" id="KW-1133">Transmembrane helix</keyword>
<dbReference type="EMBL" id="OZ034824">
    <property type="protein sequence ID" value="CAL1674449.1"/>
    <property type="molecule type" value="Genomic_DNA"/>
</dbReference>
<accession>A0AAV2N387</accession>
<feature type="region of interest" description="Disordered" evidence="1">
    <location>
        <begin position="1"/>
        <end position="39"/>
    </location>
</feature>
<feature type="compositionally biased region" description="Basic and acidic residues" evidence="1">
    <location>
        <begin position="1"/>
        <end position="12"/>
    </location>
</feature>
<reference evidence="3 4" key="1">
    <citation type="submission" date="2024-04" db="EMBL/GenBank/DDBJ databases">
        <authorList>
            <consortium name="Molecular Ecology Group"/>
        </authorList>
    </citation>
    <scope>NUCLEOTIDE SEQUENCE [LARGE SCALE GENOMIC DNA]</scope>
</reference>
<feature type="transmembrane region" description="Helical" evidence="2">
    <location>
        <begin position="68"/>
        <end position="86"/>
    </location>
</feature>
<proteinExistence type="predicted"/>